<accession>X6N8F3</accession>
<evidence type="ECO:0000256" key="1">
    <source>
        <dbReference type="SAM" id="MobiDB-lite"/>
    </source>
</evidence>
<proteinExistence type="predicted"/>
<dbReference type="AlphaFoldDB" id="X6N8F3"/>
<dbReference type="EMBL" id="ASPP01010831">
    <property type="protein sequence ID" value="ETO22321.1"/>
    <property type="molecule type" value="Genomic_DNA"/>
</dbReference>
<organism evidence="3 4">
    <name type="scientific">Reticulomyxa filosa</name>
    <dbReference type="NCBI Taxonomy" id="46433"/>
    <lineage>
        <taxon>Eukaryota</taxon>
        <taxon>Sar</taxon>
        <taxon>Rhizaria</taxon>
        <taxon>Retaria</taxon>
        <taxon>Foraminifera</taxon>
        <taxon>Monothalamids</taxon>
        <taxon>Reticulomyxidae</taxon>
        <taxon>Reticulomyxa</taxon>
    </lineage>
</organism>
<evidence type="ECO:0000313" key="4">
    <source>
        <dbReference type="Proteomes" id="UP000023152"/>
    </source>
</evidence>
<evidence type="ECO:0000313" key="3">
    <source>
        <dbReference type="EMBL" id="ETO22321.1"/>
    </source>
</evidence>
<keyword evidence="4" id="KW-1185">Reference proteome</keyword>
<dbReference type="SUPFAM" id="SSF117281">
    <property type="entry name" value="Kelch motif"/>
    <property type="match status" value="1"/>
</dbReference>
<feature type="compositionally biased region" description="Low complexity" evidence="1">
    <location>
        <begin position="328"/>
        <end position="338"/>
    </location>
</feature>
<reference evidence="3 4" key="1">
    <citation type="journal article" date="2013" name="Curr. Biol.">
        <title>The Genome of the Foraminiferan Reticulomyxa filosa.</title>
        <authorList>
            <person name="Glockner G."/>
            <person name="Hulsmann N."/>
            <person name="Schleicher M."/>
            <person name="Noegel A.A."/>
            <person name="Eichinger L."/>
            <person name="Gallinger C."/>
            <person name="Pawlowski J."/>
            <person name="Sierra R."/>
            <person name="Euteneuer U."/>
            <person name="Pillet L."/>
            <person name="Moustafa A."/>
            <person name="Platzer M."/>
            <person name="Groth M."/>
            <person name="Szafranski K."/>
            <person name="Schliwa M."/>
        </authorList>
    </citation>
    <scope>NUCLEOTIDE SEQUENCE [LARGE SCALE GENOMIC DNA]</scope>
</reference>
<name>X6N8F3_RETFI</name>
<protein>
    <submittedName>
        <fullName evidence="3">Uncharacterized protein</fullName>
    </submittedName>
</protein>
<keyword evidence="2" id="KW-1133">Transmembrane helix</keyword>
<comment type="caution">
    <text evidence="3">The sequence shown here is derived from an EMBL/GenBank/DDBJ whole genome shotgun (WGS) entry which is preliminary data.</text>
</comment>
<feature type="compositionally biased region" description="Polar residues" evidence="1">
    <location>
        <begin position="339"/>
        <end position="348"/>
    </location>
</feature>
<feature type="region of interest" description="Disordered" evidence="1">
    <location>
        <begin position="312"/>
        <end position="348"/>
    </location>
</feature>
<feature type="compositionally biased region" description="Basic residues" evidence="1">
    <location>
        <begin position="312"/>
        <end position="321"/>
    </location>
</feature>
<feature type="region of interest" description="Disordered" evidence="1">
    <location>
        <begin position="365"/>
        <end position="417"/>
    </location>
</feature>
<dbReference type="Proteomes" id="UP000023152">
    <property type="component" value="Unassembled WGS sequence"/>
</dbReference>
<dbReference type="Gene3D" id="2.120.10.80">
    <property type="entry name" value="Kelch-type beta propeller"/>
    <property type="match status" value="1"/>
</dbReference>
<keyword evidence="2" id="KW-0812">Transmembrane</keyword>
<sequence length="435" mass="47605">MIICLKGGQISNAATTTIQKCANDGSDCSTQTATLNIGRYFASAETIGSAVVILCGAHDAQTVTDVVEIYDVEADKITVNYNGESSGLILPSARQSCCAKRWDVESTLIVTGGVTMSGGYSTNVNTLSSAPYGVQENAESGDPLVECYHLLLQTTDENFLGEYFYYGDIQDYRVWVSSAFDSLIYYQPSGFDYTWIGNLSVQQWAYYSSSGFTSDYWTVLATKTTAQHTLFFDFTCLDSQTYHKDGASSDSTILGLSRTIFIVVVVLVGMAILLLVAALVTWYYCFSSKRVNANKPIVIQSSTHGMLKHIAHAKSHSGKSHSKLDDVTTTTTTTTTTTSGSDSAELNRHTLSATSEDIVVTNSMAREEEQRPLTRRERQAVERGGIHFPGYHAASTGEERDDAEEDRSVSSVESEQVHFTDHKVFTKIKQDVANT</sequence>
<dbReference type="InterPro" id="IPR015915">
    <property type="entry name" value="Kelch-typ_b-propeller"/>
</dbReference>
<keyword evidence="2" id="KW-0472">Membrane</keyword>
<evidence type="ECO:0000256" key="2">
    <source>
        <dbReference type="SAM" id="Phobius"/>
    </source>
</evidence>
<gene>
    <name evidence="3" type="ORF">RFI_14878</name>
</gene>
<feature type="compositionally biased region" description="Basic and acidic residues" evidence="1">
    <location>
        <begin position="365"/>
        <end position="385"/>
    </location>
</feature>
<feature type="transmembrane region" description="Helical" evidence="2">
    <location>
        <begin position="260"/>
        <end position="285"/>
    </location>
</feature>